<dbReference type="InterPro" id="IPR014710">
    <property type="entry name" value="RmlC-like_jellyroll"/>
</dbReference>
<dbReference type="AlphaFoldDB" id="A0A0D0BTK6"/>
<dbReference type="PANTHER" id="PTHR12461:SF99">
    <property type="entry name" value="BIFUNCTIONAL PEPTIDASE AND (3S)-LYSYL HYDROXYLASE JMJD7"/>
    <property type="match status" value="1"/>
</dbReference>
<evidence type="ECO:0000313" key="3">
    <source>
        <dbReference type="Proteomes" id="UP000054485"/>
    </source>
</evidence>
<dbReference type="PANTHER" id="PTHR12461">
    <property type="entry name" value="HYPOXIA-INDUCIBLE FACTOR 1 ALPHA INHIBITOR-RELATED"/>
    <property type="match status" value="1"/>
</dbReference>
<reference evidence="3" key="2">
    <citation type="submission" date="2015-01" db="EMBL/GenBank/DDBJ databases">
        <title>Evolutionary Origins and Diversification of the Mycorrhizal Mutualists.</title>
        <authorList>
            <consortium name="DOE Joint Genome Institute"/>
            <consortium name="Mycorrhizal Genomics Consortium"/>
            <person name="Kohler A."/>
            <person name="Kuo A."/>
            <person name="Nagy L.G."/>
            <person name="Floudas D."/>
            <person name="Copeland A."/>
            <person name="Barry K.W."/>
            <person name="Cichocki N."/>
            <person name="Veneault-Fourrey C."/>
            <person name="LaButti K."/>
            <person name="Lindquist E.A."/>
            <person name="Lipzen A."/>
            <person name="Lundell T."/>
            <person name="Morin E."/>
            <person name="Murat C."/>
            <person name="Riley R."/>
            <person name="Ohm R."/>
            <person name="Sun H."/>
            <person name="Tunlid A."/>
            <person name="Henrissat B."/>
            <person name="Grigoriev I.V."/>
            <person name="Hibbett D.S."/>
            <person name="Martin F."/>
        </authorList>
    </citation>
    <scope>NUCLEOTIDE SEQUENCE [LARGE SCALE GENOMIC DNA]</scope>
    <source>
        <strain evidence="3">UH-Slu-Lm8-n1</strain>
    </source>
</reference>
<dbReference type="SUPFAM" id="SSF51197">
    <property type="entry name" value="Clavaminate synthase-like"/>
    <property type="match status" value="1"/>
</dbReference>
<dbReference type="InParanoid" id="A0A0D0BTK6"/>
<reference evidence="2 3" key="1">
    <citation type="submission" date="2014-04" db="EMBL/GenBank/DDBJ databases">
        <authorList>
            <consortium name="DOE Joint Genome Institute"/>
            <person name="Kuo A."/>
            <person name="Ruytinx J."/>
            <person name="Rineau F."/>
            <person name="Colpaert J."/>
            <person name="Kohler A."/>
            <person name="Nagy L.G."/>
            <person name="Floudas D."/>
            <person name="Copeland A."/>
            <person name="Barry K.W."/>
            <person name="Cichocki N."/>
            <person name="Veneault-Fourrey C."/>
            <person name="LaButti K."/>
            <person name="Lindquist E.A."/>
            <person name="Lipzen A."/>
            <person name="Lundell T."/>
            <person name="Morin E."/>
            <person name="Murat C."/>
            <person name="Sun H."/>
            <person name="Tunlid A."/>
            <person name="Henrissat B."/>
            <person name="Grigoriev I.V."/>
            <person name="Hibbett D.S."/>
            <person name="Martin F."/>
            <person name="Nordberg H.P."/>
            <person name="Cantor M.N."/>
            <person name="Hua S.X."/>
        </authorList>
    </citation>
    <scope>NUCLEOTIDE SEQUENCE [LARGE SCALE GENOMIC DNA]</scope>
    <source>
        <strain evidence="2 3">UH-Slu-Lm8-n1</strain>
    </source>
</reference>
<organism evidence="2 3">
    <name type="scientific">Suillus luteus UH-Slu-Lm8-n1</name>
    <dbReference type="NCBI Taxonomy" id="930992"/>
    <lineage>
        <taxon>Eukaryota</taxon>
        <taxon>Fungi</taxon>
        <taxon>Dikarya</taxon>
        <taxon>Basidiomycota</taxon>
        <taxon>Agaricomycotina</taxon>
        <taxon>Agaricomycetes</taxon>
        <taxon>Agaricomycetidae</taxon>
        <taxon>Boletales</taxon>
        <taxon>Suillineae</taxon>
        <taxon>Suillaceae</taxon>
        <taxon>Suillus</taxon>
    </lineage>
</organism>
<dbReference type="SMART" id="SM00558">
    <property type="entry name" value="JmjC"/>
    <property type="match status" value="1"/>
</dbReference>
<proteinExistence type="predicted"/>
<feature type="domain" description="JmjC" evidence="1">
    <location>
        <begin position="144"/>
        <end position="326"/>
    </location>
</feature>
<dbReference type="PROSITE" id="PS51184">
    <property type="entry name" value="JMJC"/>
    <property type="match status" value="1"/>
</dbReference>
<dbReference type="Gene3D" id="2.60.120.10">
    <property type="entry name" value="Jelly Rolls"/>
    <property type="match status" value="1"/>
</dbReference>
<dbReference type="OrthoDB" id="424465at2759"/>
<dbReference type="InterPro" id="IPR003347">
    <property type="entry name" value="JmjC_dom"/>
</dbReference>
<dbReference type="Proteomes" id="UP000054485">
    <property type="component" value="Unassembled WGS sequence"/>
</dbReference>
<sequence>MALELDQAAWPSLTHDIARWISQEYHDMNGLSIQTLESPPTAAEFAQLVHISRPVVIKGFQIPALKRWTDDYLQTKLQDQPISVAITPNGQADAIAAGPGGKLFFVEPFIEKVSMQKLLEQLNAEQDSDNLSASYLQSQNGNIYSSRFFESLNDDPSEFCALREDVPSNIPWVTEALGRNPDAVNLWIGNSNSITSIHSDPYENIYTVIRGSKHFTLLPPCEGWCLQERMYPHAVYGHTDSIDGLSVVPSSDTPPVRWSSVVNPDLPGSLPPEAHPLHVTLEAGDTLYLPVGWWHYVQQSGPTTIALNWWYDAEVRGMNWIWLSLLRGSGDVPSGNDETDTR</sequence>
<gene>
    <name evidence="2" type="ORF">CY34DRAFT_797692</name>
</gene>
<dbReference type="EMBL" id="KN835135">
    <property type="protein sequence ID" value="KIK48902.1"/>
    <property type="molecule type" value="Genomic_DNA"/>
</dbReference>
<evidence type="ECO:0000259" key="1">
    <source>
        <dbReference type="PROSITE" id="PS51184"/>
    </source>
</evidence>
<dbReference type="HOGENOM" id="CLU_016785_6_0_1"/>
<accession>A0A0D0BTK6</accession>
<keyword evidence="3" id="KW-1185">Reference proteome</keyword>
<name>A0A0D0BTK6_9AGAM</name>
<dbReference type="STRING" id="930992.A0A0D0BTK6"/>
<evidence type="ECO:0000313" key="2">
    <source>
        <dbReference type="EMBL" id="KIK48902.1"/>
    </source>
</evidence>
<dbReference type="Pfam" id="PF13621">
    <property type="entry name" value="Cupin_8"/>
    <property type="match status" value="1"/>
</dbReference>
<protein>
    <recommendedName>
        <fullName evidence="1">JmjC domain-containing protein</fullName>
    </recommendedName>
</protein>
<dbReference type="InterPro" id="IPR041667">
    <property type="entry name" value="Cupin_8"/>
</dbReference>